<dbReference type="AlphaFoldDB" id="M6QIA4"/>
<organism evidence="1 2">
    <name type="scientific">Leptospira weilii str. UI 13098</name>
    <dbReference type="NCBI Taxonomy" id="1088542"/>
    <lineage>
        <taxon>Bacteria</taxon>
        <taxon>Pseudomonadati</taxon>
        <taxon>Spirochaetota</taxon>
        <taxon>Spirochaetia</taxon>
        <taxon>Leptospirales</taxon>
        <taxon>Leptospiraceae</taxon>
        <taxon>Leptospira</taxon>
    </lineage>
</organism>
<dbReference type="EMBL" id="AHNU02000075">
    <property type="protein sequence ID" value="EMN88627.1"/>
    <property type="molecule type" value="Genomic_DNA"/>
</dbReference>
<accession>M6QIA4</accession>
<sequence>MVFFWVTCFGYFSSYRLRVGVFRNLLILRVSLNKIKIKIEK</sequence>
<evidence type="ECO:0000313" key="1">
    <source>
        <dbReference type="EMBL" id="EMN88627.1"/>
    </source>
</evidence>
<dbReference type="Proteomes" id="UP000012118">
    <property type="component" value="Unassembled WGS sequence"/>
</dbReference>
<keyword evidence="2" id="KW-1185">Reference proteome</keyword>
<name>M6QIA4_9LEPT</name>
<gene>
    <name evidence="1" type="ORF">LEP1GSC108_0091</name>
</gene>
<evidence type="ECO:0000313" key="2">
    <source>
        <dbReference type="Proteomes" id="UP000012118"/>
    </source>
</evidence>
<proteinExistence type="predicted"/>
<comment type="caution">
    <text evidence="1">The sequence shown here is derived from an EMBL/GenBank/DDBJ whole genome shotgun (WGS) entry which is preliminary data.</text>
</comment>
<protein>
    <submittedName>
        <fullName evidence="1">Uncharacterized protein</fullName>
    </submittedName>
</protein>
<reference evidence="1 2" key="1">
    <citation type="submission" date="2013-01" db="EMBL/GenBank/DDBJ databases">
        <authorList>
            <person name="Harkins D.M."/>
            <person name="Durkin A.S."/>
            <person name="Brinkac L.M."/>
            <person name="Haft D.H."/>
            <person name="Selengut J.D."/>
            <person name="Sanka R."/>
            <person name="DePew J."/>
            <person name="Purushe J."/>
            <person name="Chanthongthip A."/>
            <person name="Lattana O."/>
            <person name="Phetsouvanh R."/>
            <person name="Newton P.N."/>
            <person name="Vinetz J.M."/>
            <person name="Sutton G.G."/>
            <person name="Nierman W.C."/>
            <person name="Fouts D.E."/>
        </authorList>
    </citation>
    <scope>NUCLEOTIDE SEQUENCE [LARGE SCALE GENOMIC DNA]</scope>
    <source>
        <strain evidence="1 2">UI 13098</strain>
    </source>
</reference>